<keyword evidence="2" id="KW-1185">Reference proteome</keyword>
<accession>A0ACC2X9W8</accession>
<comment type="caution">
    <text evidence="1">The sequence shown here is derived from an EMBL/GenBank/DDBJ whole genome shotgun (WGS) entry which is preliminary data.</text>
</comment>
<protein>
    <submittedName>
        <fullName evidence="1">Uncharacterized protein</fullName>
    </submittedName>
</protein>
<reference evidence="1" key="1">
    <citation type="submission" date="2023-04" db="EMBL/GenBank/DDBJ databases">
        <title>Draft Genome sequencing of Naganishia species isolated from polar environments using Oxford Nanopore Technology.</title>
        <authorList>
            <person name="Leo P."/>
            <person name="Venkateswaran K."/>
        </authorList>
    </citation>
    <scope>NUCLEOTIDE SEQUENCE</scope>
    <source>
        <strain evidence="1">MNA-CCFEE 5425</strain>
    </source>
</reference>
<organism evidence="1 2">
    <name type="scientific">Naganishia vaughanmartiniae</name>
    <dbReference type="NCBI Taxonomy" id="1424756"/>
    <lineage>
        <taxon>Eukaryota</taxon>
        <taxon>Fungi</taxon>
        <taxon>Dikarya</taxon>
        <taxon>Basidiomycota</taxon>
        <taxon>Agaricomycotina</taxon>
        <taxon>Tremellomycetes</taxon>
        <taxon>Filobasidiales</taxon>
        <taxon>Filobasidiaceae</taxon>
        <taxon>Naganishia</taxon>
    </lineage>
</organism>
<dbReference type="EMBL" id="JASBWU010000007">
    <property type="protein sequence ID" value="KAJ9120149.1"/>
    <property type="molecule type" value="Genomic_DNA"/>
</dbReference>
<gene>
    <name evidence="1" type="ORF">QFC22_003048</name>
</gene>
<sequence length="1098" mass="124976">MAASFDADAQEELDLQRQNAGDGGDQRDGILRNLDENSQSAILLTDRKKHSLNDLVVFSPIGKRATETPQPRRSGTPTGTPPTAYRTAITSYDESASISAQAFSRRRPLPSSATDGSMSIDQRKQTGGMYFAFGDASKDNADEEELLSQSQLLPSTSPVWEGLASRRTAAEGNGRSSRASMSGSMTASRSGRQSVAPGDTRQSQSGNHVQQMTLRDQQQDHEKLRTENFSLRLENASLKELVHKKVDRDKAELYTENASLKATIEALMQSTKQSKKVVIQLQRALEKSAKEQAEMEDNLRNVVGENGELYKLRQDIRDEEDARIAAENKVRALEDDLDQARHSRSREEAHDEQEDIIFDLRERLEDAEHASQGHRDECDRKDEELDDLKAKLAKLSEDRDRLQDQLEDMQAGVGQQEEQKGLESRLHEQIDSLTSEKASLQREMEALRRTIETRDEEDQDNERLRHEIRDLEGIIGEKNEALEQYAAMEDDFDETRALLQEKQAALEESDARHGADLSELDNQWRTSLSQAEDRIQVLEEDLAEMEERWRIADQQLLEKAAEADTLRDEIEQLDDQIAALISDKERLIEELQEADREVRESDLTRDAVNGLEDEVKALRDAEEHALHERDSHRRTVDELSRQLAGIEAERRTEMEQNRNLVAEKTELLEAAQRNEKQHNTDIEQFQNEMEHEVQRWKRMIGEKEQSNVRMSQELETMRDRLAQKDGDVRDLQDALNNLENARRRLGDERSIDQYSSQLEIDRVKRDLASSEDQLNRALEDIQDLEATLSDKQAELADMVSQGPVETLEQGIAKQAESDASGYRDRIEELERRLSDDRRGLTASVRQTDKAGKEAQDLLRTVYIRVSQVLGLDEDVPSTSTALREKLSVRLKHLTHLTTEYERKIRAVEIKLEHGISNLNRELDSKKRLLDNVETSVNKVAHAKQEWRAKLLAKEEELAQAKAYQREAALELATYKASNSAESSSELRSLQVKASSGDKRVNALSNQLNELHSTIAAQEAKHADATTKWEDRVREYEKRLKAAAEKVKTEKQGGKERVNHLEKTVRELNEQIKALRAKESRLTAIVNAASFSRHDPDAL</sequence>
<evidence type="ECO:0000313" key="1">
    <source>
        <dbReference type="EMBL" id="KAJ9120149.1"/>
    </source>
</evidence>
<proteinExistence type="predicted"/>
<name>A0ACC2X9W8_9TREE</name>
<dbReference type="Proteomes" id="UP001243375">
    <property type="component" value="Unassembled WGS sequence"/>
</dbReference>
<evidence type="ECO:0000313" key="2">
    <source>
        <dbReference type="Proteomes" id="UP001243375"/>
    </source>
</evidence>